<evidence type="ECO:0000313" key="5">
    <source>
        <dbReference type="EMBL" id="UPK68842.1"/>
    </source>
</evidence>
<proteinExistence type="predicted"/>
<gene>
    <name evidence="5" type="ORF">MYF79_28185</name>
</gene>
<keyword evidence="3" id="KW-0804">Transcription</keyword>
<reference evidence="5 6" key="1">
    <citation type="submission" date="2022-04" db="EMBL/GenBank/DDBJ databases">
        <title>The arsenic-methylating capacity of Chitinophaga filiformis YT5 during chitin decomposition.</title>
        <authorList>
            <person name="Chen G."/>
            <person name="Liang Y."/>
        </authorList>
    </citation>
    <scope>NUCLEOTIDE SEQUENCE [LARGE SCALE GENOMIC DNA]</scope>
    <source>
        <strain evidence="5 6">YT5</strain>
    </source>
</reference>
<evidence type="ECO:0000256" key="1">
    <source>
        <dbReference type="ARBA" id="ARBA00023015"/>
    </source>
</evidence>
<keyword evidence="1" id="KW-0805">Transcription regulation</keyword>
<protein>
    <submittedName>
        <fullName evidence="5">AraC family transcriptional regulator</fullName>
    </submittedName>
</protein>
<dbReference type="Proteomes" id="UP000830198">
    <property type="component" value="Chromosome"/>
</dbReference>
<evidence type="ECO:0000256" key="3">
    <source>
        <dbReference type="ARBA" id="ARBA00023163"/>
    </source>
</evidence>
<dbReference type="SUPFAM" id="SSF46689">
    <property type="entry name" value="Homeodomain-like"/>
    <property type="match status" value="1"/>
</dbReference>
<accession>A0ABY4HYF3</accession>
<dbReference type="RefSeq" id="WP_247811206.1">
    <property type="nucleotide sequence ID" value="NZ_CP095855.1"/>
</dbReference>
<evidence type="ECO:0000313" key="6">
    <source>
        <dbReference type="Proteomes" id="UP000830198"/>
    </source>
</evidence>
<name>A0ABY4HYF3_CHIFI</name>
<dbReference type="InterPro" id="IPR020449">
    <property type="entry name" value="Tscrpt_reg_AraC-type_HTH"/>
</dbReference>
<dbReference type="InterPro" id="IPR009057">
    <property type="entry name" value="Homeodomain-like_sf"/>
</dbReference>
<dbReference type="PRINTS" id="PR00032">
    <property type="entry name" value="HTHARAC"/>
</dbReference>
<dbReference type="PROSITE" id="PS01124">
    <property type="entry name" value="HTH_ARAC_FAMILY_2"/>
    <property type="match status" value="1"/>
</dbReference>
<evidence type="ECO:0000256" key="2">
    <source>
        <dbReference type="ARBA" id="ARBA00023125"/>
    </source>
</evidence>
<dbReference type="PANTHER" id="PTHR43280:SF32">
    <property type="entry name" value="TRANSCRIPTIONAL REGULATORY PROTEIN"/>
    <property type="match status" value="1"/>
</dbReference>
<keyword evidence="6" id="KW-1185">Reference proteome</keyword>
<dbReference type="EMBL" id="CP095855">
    <property type="protein sequence ID" value="UPK68842.1"/>
    <property type="molecule type" value="Genomic_DNA"/>
</dbReference>
<dbReference type="PANTHER" id="PTHR43280">
    <property type="entry name" value="ARAC-FAMILY TRANSCRIPTIONAL REGULATOR"/>
    <property type="match status" value="1"/>
</dbReference>
<dbReference type="SMART" id="SM00342">
    <property type="entry name" value="HTH_ARAC"/>
    <property type="match status" value="1"/>
</dbReference>
<sequence length="291" mass="34290">MVFVNNTKERLVVSELDNSSIEMITDVRETDMTLIWNVGERMNITIDKIPYSLKKNQIIFLTEFHKIDNIELESARMVRFNQPFYCIVNHDNEVGSKGLLFFGASGVPLISLQDHQIRDFEISWEMFCSEMKKDELLKQDMLQAILKRLLILSVRILIQTTAFHKLEKRQGDIVREFYWLVERHFAKEHEVAFYASKLNKSPKTLSNLFSVFSTRSPLNIIHDRILIHARRQINYSNLSIKEIAYELGYDDIQTFSRFFKSKEGMSPIQYREKFDRASQQLKTHSDTHIQA</sequence>
<organism evidence="5 6">
    <name type="scientific">Chitinophaga filiformis</name>
    <name type="common">Myxococcus filiformis</name>
    <name type="synonym">Flexibacter filiformis</name>
    <dbReference type="NCBI Taxonomy" id="104663"/>
    <lineage>
        <taxon>Bacteria</taxon>
        <taxon>Pseudomonadati</taxon>
        <taxon>Bacteroidota</taxon>
        <taxon>Chitinophagia</taxon>
        <taxon>Chitinophagales</taxon>
        <taxon>Chitinophagaceae</taxon>
        <taxon>Chitinophaga</taxon>
    </lineage>
</organism>
<keyword evidence="2" id="KW-0238">DNA-binding</keyword>
<dbReference type="Pfam" id="PF12833">
    <property type="entry name" value="HTH_18"/>
    <property type="match status" value="1"/>
</dbReference>
<dbReference type="Gene3D" id="1.10.10.60">
    <property type="entry name" value="Homeodomain-like"/>
    <property type="match status" value="1"/>
</dbReference>
<evidence type="ECO:0000259" key="4">
    <source>
        <dbReference type="PROSITE" id="PS01124"/>
    </source>
</evidence>
<feature type="domain" description="HTH araC/xylS-type" evidence="4">
    <location>
        <begin position="175"/>
        <end position="273"/>
    </location>
</feature>
<dbReference type="InterPro" id="IPR018060">
    <property type="entry name" value="HTH_AraC"/>
</dbReference>